<dbReference type="GO" id="GO:0000160">
    <property type="term" value="P:phosphorelay signal transduction system"/>
    <property type="evidence" value="ECO:0007669"/>
    <property type="project" value="UniProtKB-UniRule"/>
</dbReference>
<dbReference type="InterPro" id="IPR025944">
    <property type="entry name" value="Sigma_54_int_dom_CS"/>
</dbReference>
<dbReference type="AlphaFoldDB" id="A0A2S6NKG6"/>
<dbReference type="InterPro" id="IPR025662">
    <property type="entry name" value="Sigma_54_int_dom_ATP-bd_1"/>
</dbReference>
<protein>
    <recommendedName>
        <fullName evidence="3 12">Nif-specific regulatory protein</fullName>
    </recommendedName>
</protein>
<dbReference type="GO" id="GO:0005524">
    <property type="term" value="F:ATP binding"/>
    <property type="evidence" value="ECO:0007669"/>
    <property type="project" value="UniProtKB-KW"/>
</dbReference>
<dbReference type="Proteomes" id="UP000239724">
    <property type="component" value="Unassembled WGS sequence"/>
</dbReference>
<evidence type="ECO:0000256" key="13">
    <source>
        <dbReference type="SAM" id="MobiDB-lite"/>
    </source>
</evidence>
<keyword evidence="5" id="KW-0067">ATP-binding</keyword>
<evidence type="ECO:0000256" key="11">
    <source>
        <dbReference type="ARBA" id="ARBA00023231"/>
    </source>
</evidence>
<evidence type="ECO:0000256" key="5">
    <source>
        <dbReference type="ARBA" id="ARBA00022840"/>
    </source>
</evidence>
<evidence type="ECO:0000256" key="10">
    <source>
        <dbReference type="ARBA" id="ARBA00023163"/>
    </source>
</evidence>
<dbReference type="Gene3D" id="3.30.450.40">
    <property type="match status" value="1"/>
</dbReference>
<dbReference type="InterPro" id="IPR025943">
    <property type="entry name" value="Sigma_54_int_dom_ATP-bd_2"/>
</dbReference>
<evidence type="ECO:0000256" key="12">
    <source>
        <dbReference type="RuleBase" id="RU368029"/>
    </source>
</evidence>
<dbReference type="SUPFAM" id="SSF55781">
    <property type="entry name" value="GAF domain-like"/>
    <property type="match status" value="1"/>
</dbReference>
<dbReference type="Gene3D" id="3.40.50.300">
    <property type="entry name" value="P-loop containing nucleotide triphosphate hydrolases"/>
    <property type="match status" value="1"/>
</dbReference>
<evidence type="ECO:0000256" key="9">
    <source>
        <dbReference type="ARBA" id="ARBA00023159"/>
    </source>
</evidence>
<dbReference type="SMART" id="SM00065">
    <property type="entry name" value="GAF"/>
    <property type="match status" value="1"/>
</dbReference>
<dbReference type="PROSITE" id="PS50045">
    <property type="entry name" value="SIGMA54_INTERACT_4"/>
    <property type="match status" value="1"/>
</dbReference>
<comment type="subunit">
    <text evidence="2 12">Interacts with sigma-54.</text>
</comment>
<dbReference type="InterPro" id="IPR002078">
    <property type="entry name" value="Sigma_54_int"/>
</dbReference>
<feature type="region of interest" description="Disordered" evidence="13">
    <location>
        <begin position="478"/>
        <end position="498"/>
    </location>
</feature>
<evidence type="ECO:0000313" key="16">
    <source>
        <dbReference type="Proteomes" id="UP000239724"/>
    </source>
</evidence>
<dbReference type="Gene3D" id="1.10.10.60">
    <property type="entry name" value="Homeodomain-like"/>
    <property type="match status" value="1"/>
</dbReference>
<dbReference type="PRINTS" id="PR01590">
    <property type="entry name" value="HTHFIS"/>
</dbReference>
<dbReference type="GO" id="GO:0009399">
    <property type="term" value="P:nitrogen fixation"/>
    <property type="evidence" value="ECO:0007669"/>
    <property type="project" value="UniProtKB-UniRule"/>
</dbReference>
<organism evidence="15 16">
    <name type="scientific">Rhodopila globiformis</name>
    <name type="common">Rhodopseudomonas globiformis</name>
    <dbReference type="NCBI Taxonomy" id="1071"/>
    <lineage>
        <taxon>Bacteria</taxon>
        <taxon>Pseudomonadati</taxon>
        <taxon>Pseudomonadota</taxon>
        <taxon>Alphaproteobacteria</taxon>
        <taxon>Acetobacterales</taxon>
        <taxon>Acetobacteraceae</taxon>
        <taxon>Rhodopila</taxon>
    </lineage>
</organism>
<dbReference type="InterPro" id="IPR058031">
    <property type="entry name" value="AAA_lid_NorR"/>
</dbReference>
<sequence length="564" mass="62077">MQDTAAITAHERLSARADLALLGIYEISKLLCGPGSLQDVLSGTMYVLHSFLDMGNGVIALIDADGELEEVFSASHSTAMARQYFSAIPEKAIGQMMVTEMPVVIENVARDKSFGDWDTSLWGEGGNNYAFIGVPIRDRGHAIGVMVIDRAWMRLGDVRTDEEVRFLKMAANLIGQTVRLHRMVIRDRERLLEDQRRMEKEREALLPPDGRRAAGSPIIGESGPVRDVLDKVRMVARSNAPVLLRGESGTGKELFAQALHEASPRHDKPFIKLNCAALPESVLESELFGHEKGSFTGAVAQRKGRFELADGGTLFLDEIGEISAAFQAKLLRVLQEGEFERVGGTRTLKVDVRMVSATNRNLEDAVSKGTFRADLYYRLAVVPIFLPPLRDRPGDIPLLAQEFLRRFNADNKTRIALAPSAVSVLQSCYFPGNVRELENCIRRTATLTHGDRITDRDFACHNDGCLSAVLWKHHAPRTPHAPHAAAQPVPPPAPSLPVLNDPATCASAATCKASQGGGKTEYEQLLEAMERSGWVQAKAARILNLTPRQIGYALRKHNIPIKKF</sequence>
<dbReference type="PROSITE" id="PS00688">
    <property type="entry name" value="SIGMA54_INTERACT_3"/>
    <property type="match status" value="1"/>
</dbReference>
<proteinExistence type="predicted"/>
<evidence type="ECO:0000256" key="8">
    <source>
        <dbReference type="ARBA" id="ARBA00023125"/>
    </source>
</evidence>
<name>A0A2S6NKG6_RHOGL</name>
<evidence type="ECO:0000256" key="1">
    <source>
        <dbReference type="ARBA" id="ARBA00002167"/>
    </source>
</evidence>
<keyword evidence="7 12" id="KW-0805">Transcription regulation</keyword>
<dbReference type="InterPro" id="IPR003018">
    <property type="entry name" value="GAF"/>
</dbReference>
<comment type="function">
    <text evidence="1 12">Required for activation of most nif operons, which are directly involved in nitrogen fixation.</text>
</comment>
<gene>
    <name evidence="15" type="ORF">CCS01_07435</name>
</gene>
<dbReference type="InterPro" id="IPR010113">
    <property type="entry name" value="Nif-specific_regulatory_prot"/>
</dbReference>
<dbReference type="FunFam" id="3.40.50.300:FF:000006">
    <property type="entry name" value="DNA-binding transcriptional regulator NtrC"/>
    <property type="match status" value="1"/>
</dbReference>
<dbReference type="InterPro" id="IPR003593">
    <property type="entry name" value="AAA+_ATPase"/>
</dbReference>
<dbReference type="SUPFAM" id="SSF52540">
    <property type="entry name" value="P-loop containing nucleoside triphosphate hydrolases"/>
    <property type="match status" value="1"/>
</dbReference>
<dbReference type="Pfam" id="PF25601">
    <property type="entry name" value="AAA_lid_14"/>
    <property type="match status" value="1"/>
</dbReference>
<keyword evidence="4" id="KW-0547">Nucleotide-binding</keyword>
<evidence type="ECO:0000259" key="14">
    <source>
        <dbReference type="PROSITE" id="PS50045"/>
    </source>
</evidence>
<dbReference type="Gene3D" id="1.10.8.60">
    <property type="match status" value="1"/>
</dbReference>
<feature type="domain" description="Sigma-54 factor interaction" evidence="14">
    <location>
        <begin position="218"/>
        <end position="446"/>
    </location>
</feature>
<dbReference type="NCBIfam" id="TIGR01817">
    <property type="entry name" value="nifA"/>
    <property type="match status" value="1"/>
</dbReference>
<dbReference type="InterPro" id="IPR027417">
    <property type="entry name" value="P-loop_NTPase"/>
</dbReference>
<keyword evidence="9 12" id="KW-0010">Activator</keyword>
<dbReference type="InterPro" id="IPR002197">
    <property type="entry name" value="HTH_Fis"/>
</dbReference>
<dbReference type="GO" id="GO:0043565">
    <property type="term" value="F:sequence-specific DNA binding"/>
    <property type="evidence" value="ECO:0007669"/>
    <property type="project" value="InterPro"/>
</dbReference>
<comment type="caution">
    <text evidence="15">The sequence shown here is derived from an EMBL/GenBank/DDBJ whole genome shotgun (WGS) entry which is preliminary data.</text>
</comment>
<dbReference type="PROSITE" id="PS00676">
    <property type="entry name" value="SIGMA54_INTERACT_2"/>
    <property type="match status" value="1"/>
</dbReference>
<dbReference type="CDD" id="cd00009">
    <property type="entry name" value="AAA"/>
    <property type="match status" value="1"/>
</dbReference>
<dbReference type="SMART" id="SM00382">
    <property type="entry name" value="AAA"/>
    <property type="match status" value="1"/>
</dbReference>
<keyword evidence="8 12" id="KW-0238">DNA-binding</keyword>
<evidence type="ECO:0000256" key="3">
    <source>
        <dbReference type="ARBA" id="ARBA00015308"/>
    </source>
</evidence>
<dbReference type="Pfam" id="PF00158">
    <property type="entry name" value="Sigma54_activat"/>
    <property type="match status" value="1"/>
</dbReference>
<dbReference type="GO" id="GO:0003700">
    <property type="term" value="F:DNA-binding transcription factor activity"/>
    <property type="evidence" value="ECO:0007669"/>
    <property type="project" value="UniProtKB-UniRule"/>
</dbReference>
<accession>A0A2S6NKG6</accession>
<keyword evidence="6 12" id="KW-0902">Two-component regulatory system</keyword>
<keyword evidence="11 12" id="KW-0535">Nitrogen fixation</keyword>
<evidence type="ECO:0000256" key="4">
    <source>
        <dbReference type="ARBA" id="ARBA00022741"/>
    </source>
</evidence>
<dbReference type="PANTHER" id="PTHR32071:SF117">
    <property type="entry name" value="PTS-DEPENDENT DIHYDROXYACETONE KINASE OPERON REGULATORY PROTEIN-RELATED"/>
    <property type="match status" value="1"/>
</dbReference>
<evidence type="ECO:0000256" key="2">
    <source>
        <dbReference type="ARBA" id="ARBA00011135"/>
    </source>
</evidence>
<dbReference type="EMBL" id="NHRY01000072">
    <property type="protein sequence ID" value="PPQ35518.1"/>
    <property type="molecule type" value="Genomic_DNA"/>
</dbReference>
<dbReference type="Pfam" id="PF02954">
    <property type="entry name" value="HTH_8"/>
    <property type="match status" value="1"/>
</dbReference>
<reference evidence="15 16" key="1">
    <citation type="journal article" date="2018" name="Arch. Microbiol.">
        <title>New insights into the metabolic potential of the phototrophic purple bacterium Rhodopila globiformis DSM 161(T) from its draft genome sequence and evidence for a vanadium-dependent nitrogenase.</title>
        <authorList>
            <person name="Imhoff J.F."/>
            <person name="Rahn T."/>
            <person name="Kunzel S."/>
            <person name="Neulinger S.C."/>
        </authorList>
    </citation>
    <scope>NUCLEOTIDE SEQUENCE [LARGE SCALE GENOMIC DNA]</scope>
    <source>
        <strain evidence="15 16">DSM 161</strain>
    </source>
</reference>
<dbReference type="InterPro" id="IPR029016">
    <property type="entry name" value="GAF-like_dom_sf"/>
</dbReference>
<keyword evidence="10 12" id="KW-0804">Transcription</keyword>
<evidence type="ECO:0000256" key="7">
    <source>
        <dbReference type="ARBA" id="ARBA00023015"/>
    </source>
</evidence>
<evidence type="ECO:0000256" key="6">
    <source>
        <dbReference type="ARBA" id="ARBA00023012"/>
    </source>
</evidence>
<evidence type="ECO:0000313" key="15">
    <source>
        <dbReference type="EMBL" id="PPQ35518.1"/>
    </source>
</evidence>
<dbReference type="OrthoDB" id="9770562at2"/>
<dbReference type="Pfam" id="PF01590">
    <property type="entry name" value="GAF"/>
    <property type="match status" value="1"/>
</dbReference>
<keyword evidence="16" id="KW-1185">Reference proteome</keyword>
<dbReference type="PROSITE" id="PS00675">
    <property type="entry name" value="SIGMA54_INTERACT_1"/>
    <property type="match status" value="1"/>
</dbReference>
<dbReference type="PANTHER" id="PTHR32071">
    <property type="entry name" value="TRANSCRIPTIONAL REGULATORY PROTEIN"/>
    <property type="match status" value="1"/>
</dbReference>